<dbReference type="GO" id="GO:0005524">
    <property type="term" value="F:ATP binding"/>
    <property type="evidence" value="ECO:0007669"/>
    <property type="project" value="UniProtKB-KW"/>
</dbReference>
<name>A0A9W8UHJ9_AKAMU</name>
<gene>
    <name evidence="7" type="ORF">LMH87_001449</name>
</gene>
<keyword evidence="8" id="KW-1185">Reference proteome</keyword>
<organism evidence="7 8">
    <name type="scientific">Akanthomyces muscarius</name>
    <name type="common">Entomopathogenic fungus</name>
    <name type="synonym">Lecanicillium muscarium</name>
    <dbReference type="NCBI Taxonomy" id="2231603"/>
    <lineage>
        <taxon>Eukaryota</taxon>
        <taxon>Fungi</taxon>
        <taxon>Dikarya</taxon>
        <taxon>Ascomycota</taxon>
        <taxon>Pezizomycotina</taxon>
        <taxon>Sordariomycetes</taxon>
        <taxon>Hypocreomycetidae</taxon>
        <taxon>Hypocreales</taxon>
        <taxon>Cordycipitaceae</taxon>
        <taxon>Akanthomyces</taxon>
    </lineage>
</organism>
<evidence type="ECO:0000313" key="7">
    <source>
        <dbReference type="EMBL" id="KAJ4146890.1"/>
    </source>
</evidence>
<dbReference type="PANTHER" id="PTHR24345">
    <property type="entry name" value="SERINE/THREONINE-PROTEIN KINASE PLK"/>
    <property type="match status" value="1"/>
</dbReference>
<proteinExistence type="predicted"/>
<dbReference type="InterPro" id="IPR011009">
    <property type="entry name" value="Kinase-like_dom_sf"/>
</dbReference>
<dbReference type="Gene3D" id="1.10.510.10">
    <property type="entry name" value="Transferase(Phosphotransferase) domain 1"/>
    <property type="match status" value="1"/>
</dbReference>
<dbReference type="InterPro" id="IPR000719">
    <property type="entry name" value="Prot_kinase_dom"/>
</dbReference>
<dbReference type="PROSITE" id="PS00108">
    <property type="entry name" value="PROTEIN_KINASE_ST"/>
    <property type="match status" value="1"/>
</dbReference>
<protein>
    <recommendedName>
        <fullName evidence="6">Protein kinase domain-containing protein</fullName>
    </recommendedName>
</protein>
<evidence type="ECO:0000256" key="3">
    <source>
        <dbReference type="ARBA" id="ARBA00022741"/>
    </source>
</evidence>
<keyword evidence="4" id="KW-0418">Kinase</keyword>
<dbReference type="KEGG" id="amus:LMH87_001449"/>
<keyword evidence="2" id="KW-0808">Transferase</keyword>
<keyword evidence="3" id="KW-0547">Nucleotide-binding</keyword>
<comment type="caution">
    <text evidence="7">The sequence shown here is derived from an EMBL/GenBank/DDBJ whole genome shotgun (WGS) entry which is preliminary data.</text>
</comment>
<dbReference type="SUPFAM" id="SSF56112">
    <property type="entry name" value="Protein kinase-like (PK-like)"/>
    <property type="match status" value="1"/>
</dbReference>
<dbReference type="PROSITE" id="PS50011">
    <property type="entry name" value="PROTEIN_KINASE_DOM"/>
    <property type="match status" value="1"/>
</dbReference>
<dbReference type="PANTHER" id="PTHR24345:SF0">
    <property type="entry name" value="CELL CYCLE SERINE_THREONINE-PROTEIN KINASE CDC5_MSD2"/>
    <property type="match status" value="1"/>
</dbReference>
<evidence type="ECO:0000256" key="5">
    <source>
        <dbReference type="ARBA" id="ARBA00022840"/>
    </source>
</evidence>
<dbReference type="GO" id="GO:0005634">
    <property type="term" value="C:nucleus"/>
    <property type="evidence" value="ECO:0007669"/>
    <property type="project" value="TreeGrafter"/>
</dbReference>
<evidence type="ECO:0000256" key="4">
    <source>
        <dbReference type="ARBA" id="ARBA00022777"/>
    </source>
</evidence>
<dbReference type="AlphaFoldDB" id="A0A9W8UHJ9"/>
<reference evidence="7" key="1">
    <citation type="journal article" date="2023" name="Access Microbiol">
        <title>De-novo genome assembly for Akanthomyces muscarius, a biocontrol agent of insect agricultural pests.</title>
        <authorList>
            <person name="Erdos Z."/>
            <person name="Studholme D.J."/>
            <person name="Raymond B."/>
            <person name="Sharma M."/>
        </authorList>
    </citation>
    <scope>NUCLEOTIDE SEQUENCE</scope>
    <source>
        <strain evidence="7">Ve6</strain>
    </source>
</reference>
<dbReference type="InterPro" id="IPR008271">
    <property type="entry name" value="Ser/Thr_kinase_AS"/>
</dbReference>
<dbReference type="EMBL" id="JAJHUN010000010">
    <property type="protein sequence ID" value="KAJ4146890.1"/>
    <property type="molecule type" value="Genomic_DNA"/>
</dbReference>
<sequence>MKSESLKDTESGGSGSATNVFLSNELQARVAAAADLNKHDRLNRCNKSNSAEEETTNAIPSEEIQKHFNVLNKFPVERRVGESGISSSDSFSILTIKESDVGPDARVVICPLPPDHIPTSSLEAVVLPAVTGQSLVVARQSPDNTDFTLDLENGRSCRFFYDVASDNLIAHNLGIKELHLLALETDEADGKFGQSASVQAQMIRPISPGYWRIAKDKNGKPDKLLTELLLFRRRYSLKKSSQITAAAGSKRPVSEDADTAVAVRSTSLELISRDNPMLEVRQTTKLSVISSDADDFAVANLRDIVDRNATMVFRGMHSKFGDSVVKVIRKREYSSETHDVISLVRMWRREVQFMASMKHDSIVKFYGADGRFYTIFMEYLPYPDLSAICEMRNRQFSGTDQDAVRVLRDSSSALAYLAERRIMHNDIKPGNILYDKTRGAVLIDFGMVSVDGFSRPPGGTPHYMAPESAEDGGRVLGSDVFSLGVTMLYLLKMTPLPEATARAWDLDNMHCQPAQDWRANVGKIRQRLSTDGVEGIVSKMLEGKPRNRISAAAITGLLASYIFAQS</sequence>
<dbReference type="GO" id="GO:0004674">
    <property type="term" value="F:protein serine/threonine kinase activity"/>
    <property type="evidence" value="ECO:0007669"/>
    <property type="project" value="UniProtKB-KW"/>
</dbReference>
<dbReference type="GeneID" id="80888608"/>
<evidence type="ECO:0000313" key="8">
    <source>
        <dbReference type="Proteomes" id="UP001144673"/>
    </source>
</evidence>
<dbReference type="Pfam" id="PF00069">
    <property type="entry name" value="Pkinase"/>
    <property type="match status" value="1"/>
</dbReference>
<feature type="domain" description="Protein kinase" evidence="6">
    <location>
        <begin position="298"/>
        <end position="562"/>
    </location>
</feature>
<evidence type="ECO:0000259" key="6">
    <source>
        <dbReference type="PROSITE" id="PS50011"/>
    </source>
</evidence>
<dbReference type="RefSeq" id="XP_056049831.1">
    <property type="nucleotide sequence ID" value="XM_056192724.1"/>
</dbReference>
<keyword evidence="1" id="KW-0723">Serine/threonine-protein kinase</keyword>
<dbReference type="Proteomes" id="UP001144673">
    <property type="component" value="Chromosome 3"/>
</dbReference>
<accession>A0A9W8UHJ9</accession>
<dbReference type="SMART" id="SM00220">
    <property type="entry name" value="S_TKc"/>
    <property type="match status" value="1"/>
</dbReference>
<evidence type="ECO:0000256" key="1">
    <source>
        <dbReference type="ARBA" id="ARBA00022527"/>
    </source>
</evidence>
<evidence type="ECO:0000256" key="2">
    <source>
        <dbReference type="ARBA" id="ARBA00022679"/>
    </source>
</evidence>
<keyword evidence="5" id="KW-0067">ATP-binding</keyword>